<dbReference type="InterPro" id="IPR035647">
    <property type="entry name" value="EFG_III/V"/>
</dbReference>
<dbReference type="Gene3D" id="3.30.70.240">
    <property type="match status" value="1"/>
</dbReference>
<dbReference type="Gene3D" id="3.30.230.30">
    <property type="entry name" value="Impact, N-terminal domain"/>
    <property type="match status" value="1"/>
</dbReference>
<dbReference type="InterPro" id="IPR020569">
    <property type="entry name" value="UPF0029_Impact_CS"/>
</dbReference>
<dbReference type="InterPro" id="IPR020568">
    <property type="entry name" value="Ribosomal_Su5_D2-typ_SF"/>
</dbReference>
<evidence type="ECO:0000259" key="3">
    <source>
        <dbReference type="Pfam" id="PF09186"/>
    </source>
</evidence>
<evidence type="ECO:0000313" key="5">
    <source>
        <dbReference type="Proteomes" id="UP001524944"/>
    </source>
</evidence>
<dbReference type="InterPro" id="IPR001498">
    <property type="entry name" value="Impact_N"/>
</dbReference>
<feature type="domain" description="Impact N-terminal" evidence="2">
    <location>
        <begin position="18"/>
        <end position="122"/>
    </location>
</feature>
<dbReference type="PANTHER" id="PTHR16301:SF20">
    <property type="entry name" value="IMPACT FAMILY MEMBER YIGZ"/>
    <property type="match status" value="1"/>
</dbReference>
<protein>
    <submittedName>
        <fullName evidence="4">YigZ family protein</fullName>
    </submittedName>
</protein>
<dbReference type="InterPro" id="IPR036956">
    <property type="entry name" value="Impact_N_sf"/>
</dbReference>
<dbReference type="Proteomes" id="UP001524944">
    <property type="component" value="Unassembled WGS sequence"/>
</dbReference>
<evidence type="ECO:0000259" key="2">
    <source>
        <dbReference type="Pfam" id="PF01205"/>
    </source>
</evidence>
<dbReference type="PANTHER" id="PTHR16301">
    <property type="entry name" value="IMPACT-RELATED"/>
    <property type="match status" value="1"/>
</dbReference>
<feature type="domain" description="UPF0029" evidence="3">
    <location>
        <begin position="141"/>
        <end position="193"/>
    </location>
</feature>
<name>A0ABT1Y6I7_9FIRM</name>
<proteinExistence type="inferred from homology"/>
<gene>
    <name evidence="4" type="ORF">NVS47_11220</name>
</gene>
<organism evidence="4 5">
    <name type="scientific">Dehalobacterium formicoaceticum</name>
    <dbReference type="NCBI Taxonomy" id="51515"/>
    <lineage>
        <taxon>Bacteria</taxon>
        <taxon>Bacillati</taxon>
        <taxon>Bacillota</taxon>
        <taxon>Clostridia</taxon>
        <taxon>Eubacteriales</taxon>
        <taxon>Peptococcaceae</taxon>
        <taxon>Dehalobacterium</taxon>
    </lineage>
</organism>
<keyword evidence="5" id="KW-1185">Reference proteome</keyword>
<dbReference type="PROSITE" id="PS00910">
    <property type="entry name" value="UPF0029"/>
    <property type="match status" value="1"/>
</dbReference>
<reference evidence="4 5" key="1">
    <citation type="submission" date="2022-08" db="EMBL/GenBank/DDBJ databases">
        <title>Proteogenomics of the novel Dehalobacterium formicoaceticum strain EZ94 highlights a key role of methyltransferases during anaerobic dichloromethane degradation.</title>
        <authorList>
            <person name="Wasmund K."/>
        </authorList>
    </citation>
    <scope>NUCLEOTIDE SEQUENCE [LARGE SCALE GENOMIC DNA]</scope>
    <source>
        <strain evidence="4 5">EZ94</strain>
    </source>
</reference>
<dbReference type="InterPro" id="IPR015269">
    <property type="entry name" value="UPF0029_Impact_C"/>
</dbReference>
<accession>A0ABT1Y6I7</accession>
<dbReference type="Pfam" id="PF09186">
    <property type="entry name" value="DUF1949"/>
    <property type="match status" value="1"/>
</dbReference>
<comment type="similarity">
    <text evidence="1">Belongs to the IMPACT family.</text>
</comment>
<comment type="caution">
    <text evidence="4">The sequence shown here is derived from an EMBL/GenBank/DDBJ whole genome shotgun (WGS) entry which is preliminary data.</text>
</comment>
<dbReference type="InterPro" id="IPR015796">
    <property type="entry name" value="Impact_YigZ-like"/>
</dbReference>
<dbReference type="NCBIfam" id="TIGR00257">
    <property type="entry name" value="IMPACT_YIGZ"/>
    <property type="match status" value="1"/>
</dbReference>
<evidence type="ECO:0000313" key="4">
    <source>
        <dbReference type="EMBL" id="MCR6546076.1"/>
    </source>
</evidence>
<evidence type="ECO:0000256" key="1">
    <source>
        <dbReference type="ARBA" id="ARBA00007665"/>
    </source>
</evidence>
<dbReference type="EMBL" id="JANPWE010000005">
    <property type="protein sequence ID" value="MCR6546076.1"/>
    <property type="molecule type" value="Genomic_DNA"/>
</dbReference>
<sequence>MEKILTLSKKGTSRLVEKKSVFMGHAAPVRDEQDALGFIDEVRKSMPDAGHHTFAYRIGKNNEIQRANDGGEPSGTAGRPMLEIIKQENLQDTLVVVTRYFGGVLLGTGGLIRAYGKAAHEAMLDAVIMEKIDGQKIALYLDYHNLGKVQNFLEQAHIFVENILYTDQVQLSCILVFDRRDEVIQKIRDLCHGEVVVSLGEREYFPGL</sequence>
<dbReference type="InterPro" id="IPR023582">
    <property type="entry name" value="Impact"/>
</dbReference>
<dbReference type="SUPFAM" id="SSF54211">
    <property type="entry name" value="Ribosomal protein S5 domain 2-like"/>
    <property type="match status" value="1"/>
</dbReference>
<dbReference type="SUPFAM" id="SSF54980">
    <property type="entry name" value="EF-G C-terminal domain-like"/>
    <property type="match status" value="1"/>
</dbReference>
<dbReference type="Pfam" id="PF01205">
    <property type="entry name" value="Impact_N"/>
    <property type="match status" value="1"/>
</dbReference>
<dbReference type="RefSeq" id="WP_089612081.1">
    <property type="nucleotide sequence ID" value="NZ_CP022121.1"/>
</dbReference>